<feature type="domain" description="YdbS-like PH" evidence="2">
    <location>
        <begin position="410"/>
        <end position="485"/>
    </location>
</feature>
<keyword evidence="1" id="KW-0472">Membrane</keyword>
<organism evidence="3 4">
    <name type="scientific">Psychroserpens luteus</name>
    <dbReference type="NCBI Taxonomy" id="1434066"/>
    <lineage>
        <taxon>Bacteria</taxon>
        <taxon>Pseudomonadati</taxon>
        <taxon>Bacteroidota</taxon>
        <taxon>Flavobacteriia</taxon>
        <taxon>Flavobacteriales</taxon>
        <taxon>Flavobacteriaceae</taxon>
        <taxon>Psychroserpens</taxon>
    </lineage>
</organism>
<feature type="transmembrane region" description="Helical" evidence="1">
    <location>
        <begin position="367"/>
        <end position="386"/>
    </location>
</feature>
<feature type="transmembrane region" description="Helical" evidence="1">
    <location>
        <begin position="392"/>
        <end position="410"/>
    </location>
</feature>
<gene>
    <name evidence="3" type="ORF">ACFS29_01175</name>
</gene>
<proteinExistence type="predicted"/>
<evidence type="ECO:0000313" key="4">
    <source>
        <dbReference type="Proteomes" id="UP001597548"/>
    </source>
</evidence>
<dbReference type="Proteomes" id="UP001597548">
    <property type="component" value="Unassembled WGS sequence"/>
</dbReference>
<comment type="caution">
    <text evidence="3">The sequence shown here is derived from an EMBL/GenBank/DDBJ whole genome shotgun (WGS) entry which is preliminary data.</text>
</comment>
<protein>
    <submittedName>
        <fullName evidence="3">PH domain-containing protein</fullName>
    </submittedName>
</protein>
<keyword evidence="1" id="KW-1133">Transmembrane helix</keyword>
<dbReference type="PANTHER" id="PTHR34473:SF2">
    <property type="entry name" value="UPF0699 TRANSMEMBRANE PROTEIN YDBT"/>
    <property type="match status" value="1"/>
</dbReference>
<feature type="transmembrane region" description="Helical" evidence="1">
    <location>
        <begin position="192"/>
        <end position="209"/>
    </location>
</feature>
<evidence type="ECO:0000259" key="2">
    <source>
        <dbReference type="Pfam" id="PF03703"/>
    </source>
</evidence>
<name>A0ABW5ZPF6_9FLAO</name>
<dbReference type="PANTHER" id="PTHR34473">
    <property type="entry name" value="UPF0699 TRANSMEMBRANE PROTEIN YDBS"/>
    <property type="match status" value="1"/>
</dbReference>
<dbReference type="InterPro" id="IPR005182">
    <property type="entry name" value="YdbS-like_PH"/>
</dbReference>
<dbReference type="Pfam" id="PF03703">
    <property type="entry name" value="bPH_2"/>
    <property type="match status" value="3"/>
</dbReference>
<dbReference type="EMBL" id="JBHUOS010000001">
    <property type="protein sequence ID" value="MFD2914236.1"/>
    <property type="molecule type" value="Genomic_DNA"/>
</dbReference>
<evidence type="ECO:0000256" key="1">
    <source>
        <dbReference type="SAM" id="Phobius"/>
    </source>
</evidence>
<keyword evidence="4" id="KW-1185">Reference proteome</keyword>
<feature type="transmembrane region" description="Helical" evidence="1">
    <location>
        <begin position="17"/>
        <end position="44"/>
    </location>
</feature>
<feature type="domain" description="YdbS-like PH" evidence="2">
    <location>
        <begin position="272"/>
        <end position="345"/>
    </location>
</feature>
<evidence type="ECO:0000313" key="3">
    <source>
        <dbReference type="EMBL" id="MFD2914236.1"/>
    </source>
</evidence>
<feature type="transmembrane region" description="Helical" evidence="1">
    <location>
        <begin position="235"/>
        <end position="259"/>
    </location>
</feature>
<accession>A0ABW5ZPF6</accession>
<feature type="transmembrane region" description="Helical" evidence="1">
    <location>
        <begin position="56"/>
        <end position="77"/>
    </location>
</feature>
<feature type="domain" description="YdbS-like PH" evidence="2">
    <location>
        <begin position="76"/>
        <end position="154"/>
    </location>
</feature>
<keyword evidence="1" id="KW-0812">Transmembrane</keyword>
<dbReference type="InterPro" id="IPR014529">
    <property type="entry name" value="UCP026631"/>
</dbReference>
<reference evidence="4" key="1">
    <citation type="journal article" date="2019" name="Int. J. Syst. Evol. Microbiol.">
        <title>The Global Catalogue of Microorganisms (GCM) 10K type strain sequencing project: providing services to taxonomists for standard genome sequencing and annotation.</title>
        <authorList>
            <consortium name="The Broad Institute Genomics Platform"/>
            <consortium name="The Broad Institute Genome Sequencing Center for Infectious Disease"/>
            <person name="Wu L."/>
            <person name="Ma J."/>
        </authorList>
    </citation>
    <scope>NUCLEOTIDE SEQUENCE [LARGE SCALE GENOMIC DNA]</scope>
    <source>
        <strain evidence="4">KCTC 32514</strain>
    </source>
</reference>
<sequence length="498" mass="57586">METTDFSQPIRQSSKGIIIIFAFNAYKFFKRFFVLFIAFGVSLARKKTFASLTPQTIILIIVGILIVLLVVAFLKYLNFKFYLSKDDFHLSTGILNKDNTIIPKSKIQNVYIKQNFLQQIINVVSLNIETAGDNKSEISIKALDKPTALQLKKELFNKSSLTEDQIEIAEETNTIFFKVSLKRLFLEGVSQNHLRSFVVIASFVFGLYYEFKDYFIDLKLKQRIEEMIHLDEESILNIIILNSVFILFTILVSLLFSVLKTVITNFNLEVVENQKTIEINKGLFNKVSLSLTPSRIQNIVIKTNRVKRYFGLHTLSVKQAMVNVKQRKNFEIIALEKDQLKHLVDKLLTNYNSNIEQSIPKPYYKRILALQMLALTSIINIPGFFIFGNRMWYINIALLLFSVLYILVTYKKAYYKIDTEFITIGSGFVDTTTNILEIHKIQAVKLKQSIFQKRRQISSVIISTASKSVKIPYVSDTEAKSICDYLLYKVESQDRDWM</sequence>
<dbReference type="RefSeq" id="WP_194507322.1">
    <property type="nucleotide sequence ID" value="NZ_JADILU010000002.1"/>
</dbReference>
<dbReference type="PIRSF" id="PIRSF026631">
    <property type="entry name" value="UCP026631"/>
    <property type="match status" value="1"/>
</dbReference>